<dbReference type="PROSITE" id="PS50893">
    <property type="entry name" value="ABC_TRANSPORTER_2"/>
    <property type="match status" value="1"/>
</dbReference>
<dbReference type="InterPro" id="IPR050093">
    <property type="entry name" value="ABC_SmlMolc_Importer"/>
</dbReference>
<feature type="domain" description="ABC transporter" evidence="2">
    <location>
        <begin position="2"/>
        <end position="229"/>
    </location>
</feature>
<reference evidence="3 4" key="1">
    <citation type="submission" date="2021-06" db="EMBL/GenBank/DDBJ databases">
        <authorList>
            <person name="Sun Q."/>
            <person name="Li D."/>
        </authorList>
    </citation>
    <scope>NUCLEOTIDE SEQUENCE [LARGE SCALE GENOMIC DNA]</scope>
    <source>
        <strain evidence="3 4">MSJ-4</strain>
    </source>
</reference>
<keyword evidence="1" id="KW-0813">Transport</keyword>
<dbReference type="PROSITE" id="PS00211">
    <property type="entry name" value="ABC_TRANSPORTER_1"/>
    <property type="match status" value="1"/>
</dbReference>
<evidence type="ECO:0000259" key="2">
    <source>
        <dbReference type="PROSITE" id="PS50893"/>
    </source>
</evidence>
<dbReference type="InterPro" id="IPR017871">
    <property type="entry name" value="ABC_transporter-like_CS"/>
</dbReference>
<dbReference type="PANTHER" id="PTHR42781:SF8">
    <property type="entry name" value="BICARBONATE TRANSPORT ATP-BINDING PROTEIN CMPC"/>
    <property type="match status" value="1"/>
</dbReference>
<keyword evidence="4" id="KW-1185">Reference proteome</keyword>
<dbReference type="EMBL" id="JAHLQL010000011">
    <property type="protein sequence ID" value="MBU5593435.1"/>
    <property type="molecule type" value="Genomic_DNA"/>
</dbReference>
<dbReference type="Proteomes" id="UP000736583">
    <property type="component" value="Unassembled WGS sequence"/>
</dbReference>
<sequence length="244" mass="27547">MIDMKNVNVSYGKEKALEEISLHIEKHSTYSIIGPSGCGKTTLLYTMAGLIKPNTGEVIIDHRGIDGVRKETGLILQDLGLLPWKTVWDNVCFTLKSRKVDKEEANIITERVLKDLGIYDIKNKYPGELSGGQKQRVAIGRTLALDTDLLLMDEPSSALDAMTKEHIQSLILKLYSEKKFTLVIVTHSIEEAAFLGEHIVIMEKKKIKNILKNPYFGKGDLRENIDFYKFCLEVRKCIYNGEGD</sequence>
<organism evidence="3 4">
    <name type="scientific">Clostridium simiarum</name>
    <dbReference type="NCBI Taxonomy" id="2841506"/>
    <lineage>
        <taxon>Bacteria</taxon>
        <taxon>Bacillati</taxon>
        <taxon>Bacillota</taxon>
        <taxon>Clostridia</taxon>
        <taxon>Eubacteriales</taxon>
        <taxon>Clostridiaceae</taxon>
        <taxon>Clostridium</taxon>
    </lineage>
</organism>
<keyword evidence="3" id="KW-0547">Nucleotide-binding</keyword>
<gene>
    <name evidence="3" type="ORF">KQI89_16970</name>
</gene>
<dbReference type="Pfam" id="PF00005">
    <property type="entry name" value="ABC_tran"/>
    <property type="match status" value="1"/>
</dbReference>
<evidence type="ECO:0000313" key="4">
    <source>
        <dbReference type="Proteomes" id="UP000736583"/>
    </source>
</evidence>
<keyword evidence="3" id="KW-0067">ATP-binding</keyword>
<proteinExistence type="predicted"/>
<evidence type="ECO:0000256" key="1">
    <source>
        <dbReference type="ARBA" id="ARBA00022448"/>
    </source>
</evidence>
<dbReference type="PANTHER" id="PTHR42781">
    <property type="entry name" value="SPERMIDINE/PUTRESCINE IMPORT ATP-BINDING PROTEIN POTA"/>
    <property type="match status" value="1"/>
</dbReference>
<dbReference type="InterPro" id="IPR003593">
    <property type="entry name" value="AAA+_ATPase"/>
</dbReference>
<dbReference type="SMART" id="SM00382">
    <property type="entry name" value="AAA"/>
    <property type="match status" value="1"/>
</dbReference>
<dbReference type="RefSeq" id="WP_216458088.1">
    <property type="nucleotide sequence ID" value="NZ_JAHLQL010000011.1"/>
</dbReference>
<evidence type="ECO:0000313" key="3">
    <source>
        <dbReference type="EMBL" id="MBU5593435.1"/>
    </source>
</evidence>
<dbReference type="GO" id="GO:0005524">
    <property type="term" value="F:ATP binding"/>
    <property type="evidence" value="ECO:0007669"/>
    <property type="project" value="UniProtKB-KW"/>
</dbReference>
<comment type="caution">
    <text evidence="3">The sequence shown here is derived from an EMBL/GenBank/DDBJ whole genome shotgun (WGS) entry which is preliminary data.</text>
</comment>
<dbReference type="InterPro" id="IPR003439">
    <property type="entry name" value="ABC_transporter-like_ATP-bd"/>
</dbReference>
<accession>A0ABS6F6I5</accession>
<name>A0ABS6F6I5_9CLOT</name>
<protein>
    <submittedName>
        <fullName evidence="3">ATP-binding cassette domain-containing protein</fullName>
    </submittedName>
</protein>